<organism evidence="2 3">
    <name type="scientific">Diploscapter pachys</name>
    <dbReference type="NCBI Taxonomy" id="2018661"/>
    <lineage>
        <taxon>Eukaryota</taxon>
        <taxon>Metazoa</taxon>
        <taxon>Ecdysozoa</taxon>
        <taxon>Nematoda</taxon>
        <taxon>Chromadorea</taxon>
        <taxon>Rhabditida</taxon>
        <taxon>Rhabditina</taxon>
        <taxon>Rhabditomorpha</taxon>
        <taxon>Rhabditoidea</taxon>
        <taxon>Rhabditidae</taxon>
        <taxon>Diploscapter</taxon>
    </lineage>
</organism>
<dbReference type="EMBL" id="LIAE01009482">
    <property type="protein sequence ID" value="PAV69659.1"/>
    <property type="molecule type" value="Genomic_DNA"/>
</dbReference>
<keyword evidence="3" id="KW-1185">Reference proteome</keyword>
<name>A0A2A2K771_9BILA</name>
<gene>
    <name evidence="2" type="ORF">WR25_16423</name>
</gene>
<keyword evidence="1" id="KW-0812">Transmembrane</keyword>
<evidence type="ECO:0000313" key="2">
    <source>
        <dbReference type="EMBL" id="PAV69659.1"/>
    </source>
</evidence>
<dbReference type="AlphaFoldDB" id="A0A2A2K771"/>
<comment type="caution">
    <text evidence="2">The sequence shown here is derived from an EMBL/GenBank/DDBJ whole genome shotgun (WGS) entry which is preliminary data.</text>
</comment>
<protein>
    <submittedName>
        <fullName evidence="2">Uncharacterized protein</fullName>
    </submittedName>
</protein>
<evidence type="ECO:0000256" key="1">
    <source>
        <dbReference type="SAM" id="Phobius"/>
    </source>
</evidence>
<keyword evidence="1" id="KW-1133">Transmembrane helix</keyword>
<sequence length="157" mass="18213">MVAMLQFLSLEISDRVRQFGVAVAQFVTLLLIVFVDLGLDRRGAGHRRIRPDRRSDRTQCEARLVPERLEQRRPHAAARHHRIEEGAVPLLLGGHMMDRARRRVPIAQHRQLARIDTRRTIFARLIDADHRLRRLAPVAGAPVRPARVRDRRAKRSR</sequence>
<reference evidence="2 3" key="1">
    <citation type="journal article" date="2017" name="Curr. Biol.">
        <title>Genome architecture and evolution of a unichromosomal asexual nematode.</title>
        <authorList>
            <person name="Fradin H."/>
            <person name="Zegar C."/>
            <person name="Gutwein M."/>
            <person name="Lucas J."/>
            <person name="Kovtun M."/>
            <person name="Corcoran D."/>
            <person name="Baugh L.R."/>
            <person name="Kiontke K."/>
            <person name="Gunsalus K."/>
            <person name="Fitch D.H."/>
            <person name="Piano F."/>
        </authorList>
    </citation>
    <scope>NUCLEOTIDE SEQUENCE [LARGE SCALE GENOMIC DNA]</scope>
    <source>
        <strain evidence="2">PF1309</strain>
    </source>
</reference>
<keyword evidence="1" id="KW-0472">Membrane</keyword>
<feature type="transmembrane region" description="Helical" evidence="1">
    <location>
        <begin position="20"/>
        <end position="39"/>
    </location>
</feature>
<evidence type="ECO:0000313" key="3">
    <source>
        <dbReference type="Proteomes" id="UP000218231"/>
    </source>
</evidence>
<accession>A0A2A2K771</accession>
<dbReference type="Proteomes" id="UP000218231">
    <property type="component" value="Unassembled WGS sequence"/>
</dbReference>
<proteinExistence type="predicted"/>